<proteinExistence type="predicted"/>
<keyword evidence="1" id="KW-1133">Transmembrane helix</keyword>
<dbReference type="PANTHER" id="PTHR30273">
    <property type="entry name" value="PERIPLASMIC SIGNAL SENSOR AND SIGMA FACTOR ACTIVATOR FECR-RELATED"/>
    <property type="match status" value="1"/>
</dbReference>
<dbReference type="InterPro" id="IPR006860">
    <property type="entry name" value="FecR"/>
</dbReference>
<feature type="transmembrane region" description="Helical" evidence="1">
    <location>
        <begin position="85"/>
        <end position="105"/>
    </location>
</feature>
<dbReference type="Gene3D" id="2.60.120.1440">
    <property type="match status" value="1"/>
</dbReference>
<sequence>MEKKDKHIEQLIAKSLTEKLSDEEQETLNKFLEEEDNSEEFIAINTLWDDLEHVEFNAFDKDVAWKQFETLKAEKKSNAIQLRQTIIRSIAAVLILFVGVGWYTYQKTTPVKGELSVWTTDGGETLLALATENAKHSNDLIELDVASVDQIDGDGIDEIHVPAGKRISLVLSDSSKIWLASGSTFKFPRIFKGATREVEIIGKAYFEVHKDVKHPFIVKGQSSDITVLGTEFCVDNSNPKKEITTLVEGSVALTKDGETLGKLKPNEQAILTNKSETIEITSVDAKSFVDWKEGVLRIIDKPFLEFQQDLEQWYGVRIINNNKQLVKSNFTGSFDQRDNIHSVMQLLETLQGVHYYMKGDTVIIH</sequence>
<dbReference type="InterPro" id="IPR012373">
    <property type="entry name" value="Ferrdict_sens_TM"/>
</dbReference>
<feature type="domain" description="Protein FecR C-terminal" evidence="3">
    <location>
        <begin position="300"/>
        <end position="364"/>
    </location>
</feature>
<organism evidence="4 5">
    <name type="scientific">Flammeovirga kamogawensis</name>
    <dbReference type="NCBI Taxonomy" id="373891"/>
    <lineage>
        <taxon>Bacteria</taxon>
        <taxon>Pseudomonadati</taxon>
        <taxon>Bacteroidota</taxon>
        <taxon>Cytophagia</taxon>
        <taxon>Cytophagales</taxon>
        <taxon>Flammeovirgaceae</taxon>
        <taxon>Flammeovirga</taxon>
    </lineage>
</organism>
<name>A0ABX8H441_9BACT</name>
<reference evidence="4 5" key="1">
    <citation type="submission" date="2021-05" db="EMBL/GenBank/DDBJ databases">
        <title>Comparative genomic studies on the polysaccharide-degrading batcterial strains of the Flammeovirga genus.</title>
        <authorList>
            <person name="Zewei F."/>
            <person name="Zheng Z."/>
            <person name="Yu L."/>
            <person name="Ruyue G."/>
            <person name="Yanhong M."/>
            <person name="Yuanyuan C."/>
            <person name="Jingyan G."/>
            <person name="Wenjun H."/>
        </authorList>
    </citation>
    <scope>NUCLEOTIDE SEQUENCE [LARGE SCALE GENOMIC DNA]</scope>
    <source>
        <strain evidence="4 5">YS10</strain>
        <plasmid evidence="4 5">p1</plasmid>
    </source>
</reference>
<dbReference type="RefSeq" id="WP_144076924.1">
    <property type="nucleotide sequence ID" value="NZ_CP076130.1"/>
</dbReference>
<evidence type="ECO:0000256" key="1">
    <source>
        <dbReference type="SAM" id="Phobius"/>
    </source>
</evidence>
<evidence type="ECO:0000313" key="5">
    <source>
        <dbReference type="Proteomes" id="UP000682802"/>
    </source>
</evidence>
<protein>
    <submittedName>
        <fullName evidence="4">FecR family protein</fullName>
    </submittedName>
</protein>
<keyword evidence="5" id="KW-1185">Reference proteome</keyword>
<dbReference type="Pfam" id="PF04773">
    <property type="entry name" value="FecR"/>
    <property type="match status" value="1"/>
</dbReference>
<keyword evidence="4" id="KW-0614">Plasmid</keyword>
<evidence type="ECO:0000259" key="2">
    <source>
        <dbReference type="Pfam" id="PF04773"/>
    </source>
</evidence>
<dbReference type="EMBL" id="CP076130">
    <property type="protein sequence ID" value="QWG10473.1"/>
    <property type="molecule type" value="Genomic_DNA"/>
</dbReference>
<accession>A0ABX8H441</accession>
<dbReference type="Pfam" id="PF16344">
    <property type="entry name" value="FecR_C"/>
    <property type="match status" value="1"/>
</dbReference>
<geneLocation type="plasmid" evidence="4 5">
    <name>p1</name>
</geneLocation>
<dbReference type="Gene3D" id="3.55.50.30">
    <property type="match status" value="1"/>
</dbReference>
<dbReference type="Proteomes" id="UP000682802">
    <property type="component" value="Plasmid p1"/>
</dbReference>
<gene>
    <name evidence="4" type="ORF">KM029_26215</name>
</gene>
<evidence type="ECO:0000259" key="3">
    <source>
        <dbReference type="Pfam" id="PF16344"/>
    </source>
</evidence>
<feature type="domain" description="FecR protein" evidence="2">
    <location>
        <begin position="157"/>
        <end position="251"/>
    </location>
</feature>
<keyword evidence="1" id="KW-0812">Transmembrane</keyword>
<dbReference type="InterPro" id="IPR032508">
    <property type="entry name" value="FecR_C"/>
</dbReference>
<evidence type="ECO:0000313" key="4">
    <source>
        <dbReference type="EMBL" id="QWG10473.1"/>
    </source>
</evidence>
<dbReference type="PIRSF" id="PIRSF018266">
    <property type="entry name" value="FecR"/>
    <property type="match status" value="1"/>
</dbReference>
<keyword evidence="1" id="KW-0472">Membrane</keyword>
<dbReference type="PANTHER" id="PTHR30273:SF2">
    <property type="entry name" value="PROTEIN FECR"/>
    <property type="match status" value="1"/>
</dbReference>